<dbReference type="InterPro" id="IPR017938">
    <property type="entry name" value="Riboflavin_synthase-like_b-brl"/>
</dbReference>
<dbReference type="Gene3D" id="2.40.30.20">
    <property type="match status" value="2"/>
</dbReference>
<dbReference type="SUPFAM" id="SSF63380">
    <property type="entry name" value="Riboflavin synthase domain-like"/>
    <property type="match status" value="2"/>
</dbReference>
<dbReference type="PANTHER" id="PTHR21098:SF0">
    <property type="entry name" value="RIBOFLAVIN SYNTHASE"/>
    <property type="match status" value="1"/>
</dbReference>
<sequence>MFTGIVQATCEVVSIIEQSGLKTFEVNIPEELQQGLETGASVANNGVCLTVTKLENNSVYFDVMEETLQVTNLNFVEPGNKVNIERSLTFGKEIGGHILSGHVHTMAEVTEISQTDKHYNITLAVPAQWMDYIFYKGFIGVNGCSLTVGELSDNNFKLHLIPETLKLTNLSDITIGDRINIEIDSQTQVIVDTVERILAKKALG</sequence>
<feature type="repeat" description="Lumazine-binding" evidence="3">
    <location>
        <begin position="98"/>
        <end position="194"/>
    </location>
</feature>
<dbReference type="Proteomes" id="UP000191820">
    <property type="component" value="Chromosome"/>
</dbReference>
<evidence type="ECO:0000256" key="1">
    <source>
        <dbReference type="ARBA" id="ARBA00022737"/>
    </source>
</evidence>
<dbReference type="InterPro" id="IPR026017">
    <property type="entry name" value="Lumazine-bd_dom"/>
</dbReference>
<feature type="repeat" description="Lumazine-binding" evidence="3">
    <location>
        <begin position="1"/>
        <end position="97"/>
    </location>
</feature>
<feature type="domain" description="Lumazine-binding" evidence="4">
    <location>
        <begin position="98"/>
        <end position="194"/>
    </location>
</feature>
<protein>
    <recommendedName>
        <fullName evidence="2">Riboflavin synthase</fullName>
        <ecNumber evidence="2">2.5.1.9</ecNumber>
    </recommendedName>
</protein>
<evidence type="ECO:0000256" key="2">
    <source>
        <dbReference type="NCBIfam" id="TIGR00187"/>
    </source>
</evidence>
<dbReference type="InterPro" id="IPR001783">
    <property type="entry name" value="Lumazine-bd"/>
</dbReference>
<dbReference type="NCBIfam" id="TIGR00187">
    <property type="entry name" value="ribE"/>
    <property type="match status" value="1"/>
</dbReference>
<organism evidence="5 6">
    <name type="scientific">Shewanella japonica</name>
    <dbReference type="NCBI Taxonomy" id="93973"/>
    <lineage>
        <taxon>Bacteria</taxon>
        <taxon>Pseudomonadati</taxon>
        <taxon>Pseudomonadota</taxon>
        <taxon>Gammaproteobacteria</taxon>
        <taxon>Alteromonadales</taxon>
        <taxon>Shewanellaceae</taxon>
        <taxon>Shewanella</taxon>
    </lineage>
</organism>
<dbReference type="PROSITE" id="PS51177">
    <property type="entry name" value="LUMAZINE_BIND"/>
    <property type="match status" value="2"/>
</dbReference>
<dbReference type="PANTHER" id="PTHR21098">
    <property type="entry name" value="RIBOFLAVIN SYNTHASE ALPHA CHAIN"/>
    <property type="match status" value="1"/>
</dbReference>
<dbReference type="RefSeq" id="WP_080915701.1">
    <property type="nucleotide sequence ID" value="NZ_CP020472.1"/>
</dbReference>
<dbReference type="EMBL" id="CP020472">
    <property type="protein sequence ID" value="ARD22322.1"/>
    <property type="molecule type" value="Genomic_DNA"/>
</dbReference>
<evidence type="ECO:0000259" key="4">
    <source>
        <dbReference type="PROSITE" id="PS51177"/>
    </source>
</evidence>
<proteinExistence type="predicted"/>
<evidence type="ECO:0000313" key="6">
    <source>
        <dbReference type="Proteomes" id="UP000191820"/>
    </source>
</evidence>
<keyword evidence="6" id="KW-1185">Reference proteome</keyword>
<dbReference type="CDD" id="cd00402">
    <property type="entry name" value="Riboflavin_synthase_like"/>
    <property type="match status" value="1"/>
</dbReference>
<dbReference type="Pfam" id="PF00677">
    <property type="entry name" value="Lum_binding"/>
    <property type="match status" value="2"/>
</dbReference>
<dbReference type="InterPro" id="IPR023366">
    <property type="entry name" value="ATP_synth_asu-like_sf"/>
</dbReference>
<name>A0ABN4YD50_9GAMM</name>
<accession>A0ABN4YD50</accession>
<feature type="domain" description="Lumazine-binding" evidence="4">
    <location>
        <begin position="1"/>
        <end position="97"/>
    </location>
</feature>
<evidence type="ECO:0000256" key="3">
    <source>
        <dbReference type="PROSITE-ProRule" id="PRU00524"/>
    </source>
</evidence>
<dbReference type="NCBIfam" id="NF009566">
    <property type="entry name" value="PRK13020.1"/>
    <property type="match status" value="1"/>
</dbReference>
<dbReference type="NCBIfam" id="NF006767">
    <property type="entry name" value="PRK09289.1"/>
    <property type="match status" value="1"/>
</dbReference>
<keyword evidence="1" id="KW-0677">Repeat</keyword>
<evidence type="ECO:0000313" key="5">
    <source>
        <dbReference type="EMBL" id="ARD22322.1"/>
    </source>
</evidence>
<dbReference type="PIRSF" id="PIRSF000498">
    <property type="entry name" value="Riboflavin_syn_A"/>
    <property type="match status" value="1"/>
</dbReference>
<gene>
    <name evidence="5" type="ORF">SJ2017_2024</name>
</gene>
<reference evidence="5 6" key="1">
    <citation type="submission" date="2017-03" db="EMBL/GenBank/DDBJ databases">
        <title>Genome sequencing of Shewanella japonica KCTC 22435.</title>
        <authorList>
            <person name="Kim K.M."/>
        </authorList>
    </citation>
    <scope>NUCLEOTIDE SEQUENCE [LARGE SCALE GENOMIC DNA]</scope>
    <source>
        <strain evidence="5 6">KCTC 22435</strain>
    </source>
</reference>
<dbReference type="EC" id="2.5.1.9" evidence="2"/>